<gene>
    <name evidence="14" type="ORF">Tfer_2675</name>
</gene>
<protein>
    <recommendedName>
        <fullName evidence="2">DNA-directed DNA polymerase</fullName>
        <ecNumber evidence="2">2.7.7.7</ecNumber>
    </recommendedName>
</protein>
<reference evidence="15" key="1">
    <citation type="submission" date="2015-07" db="EMBL/GenBank/DDBJ databases">
        <title>Complete Genome of Thermincola ferriacetica strain Z-0001T.</title>
        <authorList>
            <person name="Lusk B."/>
            <person name="Badalamenti J.P."/>
            <person name="Parameswaran P."/>
            <person name="Bond D.R."/>
            <person name="Torres C.I."/>
        </authorList>
    </citation>
    <scope>NUCLEOTIDE SEQUENCE [LARGE SCALE GENOMIC DNA]</scope>
    <source>
        <strain evidence="15">Z-0001</strain>
    </source>
</reference>
<dbReference type="GO" id="GO:0003677">
    <property type="term" value="F:DNA binding"/>
    <property type="evidence" value="ECO:0007669"/>
    <property type="project" value="InterPro"/>
</dbReference>
<keyword evidence="6" id="KW-0479">Metal-binding</keyword>
<evidence type="ECO:0000256" key="2">
    <source>
        <dbReference type="ARBA" id="ARBA00012417"/>
    </source>
</evidence>
<comment type="similarity">
    <text evidence="1">Belongs to the DnaX/STICHEL family.</text>
</comment>
<dbReference type="Pfam" id="PF20964">
    <property type="entry name" value="DnaX_C"/>
    <property type="match status" value="1"/>
</dbReference>
<evidence type="ECO:0000313" key="15">
    <source>
        <dbReference type="Proteomes" id="UP000037175"/>
    </source>
</evidence>
<dbReference type="InterPro" id="IPR048448">
    <property type="entry name" value="DnaX-like_C"/>
</dbReference>
<evidence type="ECO:0000256" key="11">
    <source>
        <dbReference type="ARBA" id="ARBA00049244"/>
    </source>
</evidence>
<dbReference type="InterPro" id="IPR027417">
    <property type="entry name" value="P-loop_NTPase"/>
</dbReference>
<keyword evidence="10" id="KW-0239">DNA-directed DNA polymerase</keyword>
<dbReference type="Pfam" id="PF13177">
    <property type="entry name" value="DNA_pol3_delta2"/>
    <property type="match status" value="1"/>
</dbReference>
<dbReference type="InterPro" id="IPR001270">
    <property type="entry name" value="ClpA/B"/>
</dbReference>
<keyword evidence="3" id="KW-0808">Transferase</keyword>
<keyword evidence="4" id="KW-0548">Nucleotidyltransferase</keyword>
<feature type="region of interest" description="Disordered" evidence="12">
    <location>
        <begin position="395"/>
        <end position="414"/>
    </location>
</feature>
<dbReference type="EC" id="2.7.7.7" evidence="2"/>
<dbReference type="SMART" id="SM00382">
    <property type="entry name" value="AAA"/>
    <property type="match status" value="1"/>
</dbReference>
<keyword evidence="9" id="KW-0067">ATP-binding</keyword>
<accession>A0A0L6W004</accession>
<dbReference type="Pfam" id="PF12169">
    <property type="entry name" value="DNA_pol3_gamma3"/>
    <property type="match status" value="1"/>
</dbReference>
<name>A0A0L6W004_9FIRM</name>
<evidence type="ECO:0000256" key="5">
    <source>
        <dbReference type="ARBA" id="ARBA00022705"/>
    </source>
</evidence>
<dbReference type="Gene3D" id="3.40.50.300">
    <property type="entry name" value="P-loop containing nucleotide triphosphate hydrolases"/>
    <property type="match status" value="1"/>
</dbReference>
<dbReference type="FunFam" id="1.10.8.60:FF:000013">
    <property type="entry name" value="DNA polymerase III subunit gamma/tau"/>
    <property type="match status" value="1"/>
</dbReference>
<proteinExistence type="inferred from homology"/>
<dbReference type="PANTHER" id="PTHR11669:SF0">
    <property type="entry name" value="PROTEIN STICHEL-LIKE 2"/>
    <property type="match status" value="1"/>
</dbReference>
<keyword evidence="5" id="KW-0235">DNA replication</keyword>
<feature type="domain" description="AAA+ ATPase" evidence="13">
    <location>
        <begin position="37"/>
        <end position="179"/>
    </location>
</feature>
<keyword evidence="7" id="KW-0547">Nucleotide-binding</keyword>
<evidence type="ECO:0000256" key="1">
    <source>
        <dbReference type="ARBA" id="ARBA00006360"/>
    </source>
</evidence>
<dbReference type="Proteomes" id="UP000037175">
    <property type="component" value="Unassembled WGS sequence"/>
</dbReference>
<dbReference type="FunFam" id="3.40.50.300:FF:000014">
    <property type="entry name" value="DNA polymerase III subunit gamma/tau"/>
    <property type="match status" value="1"/>
</dbReference>
<dbReference type="InterPro" id="IPR045085">
    <property type="entry name" value="HLD_clamp_pol_III_gamma_tau"/>
</dbReference>
<evidence type="ECO:0000256" key="8">
    <source>
        <dbReference type="ARBA" id="ARBA00022833"/>
    </source>
</evidence>
<dbReference type="InterPro" id="IPR008921">
    <property type="entry name" value="DNA_pol3_clamp-load_cplx_C"/>
</dbReference>
<evidence type="ECO:0000259" key="13">
    <source>
        <dbReference type="SMART" id="SM00382"/>
    </source>
</evidence>
<dbReference type="Gene3D" id="1.20.272.10">
    <property type="match status" value="1"/>
</dbReference>
<evidence type="ECO:0000256" key="12">
    <source>
        <dbReference type="SAM" id="MobiDB-lite"/>
    </source>
</evidence>
<dbReference type="Pfam" id="PF22608">
    <property type="entry name" value="DNAX_ATPase_lid"/>
    <property type="match status" value="1"/>
</dbReference>
<dbReference type="AlphaFoldDB" id="A0A0L6W004"/>
<dbReference type="InterPro" id="IPR012763">
    <property type="entry name" value="DNA_pol_III_sug/sutau_N"/>
</dbReference>
<keyword evidence="15" id="KW-1185">Reference proteome</keyword>
<dbReference type="InterPro" id="IPR022754">
    <property type="entry name" value="DNA_pol_III_gamma-3"/>
</dbReference>
<comment type="catalytic activity">
    <reaction evidence="11">
        <text>DNA(n) + a 2'-deoxyribonucleoside 5'-triphosphate = DNA(n+1) + diphosphate</text>
        <dbReference type="Rhea" id="RHEA:22508"/>
        <dbReference type="Rhea" id="RHEA-COMP:17339"/>
        <dbReference type="Rhea" id="RHEA-COMP:17340"/>
        <dbReference type="ChEBI" id="CHEBI:33019"/>
        <dbReference type="ChEBI" id="CHEBI:61560"/>
        <dbReference type="ChEBI" id="CHEBI:173112"/>
        <dbReference type="EC" id="2.7.7.7"/>
    </reaction>
</comment>
<dbReference type="SUPFAM" id="SSF52540">
    <property type="entry name" value="P-loop containing nucleoside triphosphate hydrolases"/>
    <property type="match status" value="1"/>
</dbReference>
<dbReference type="GO" id="GO:0009360">
    <property type="term" value="C:DNA polymerase III complex"/>
    <property type="evidence" value="ECO:0007669"/>
    <property type="project" value="InterPro"/>
</dbReference>
<dbReference type="CDD" id="cd00009">
    <property type="entry name" value="AAA"/>
    <property type="match status" value="1"/>
</dbReference>
<evidence type="ECO:0000256" key="3">
    <source>
        <dbReference type="ARBA" id="ARBA00022679"/>
    </source>
</evidence>
<organism evidence="14 15">
    <name type="scientific">Thermincola ferriacetica</name>
    <dbReference type="NCBI Taxonomy" id="281456"/>
    <lineage>
        <taxon>Bacteria</taxon>
        <taxon>Bacillati</taxon>
        <taxon>Bacillota</taxon>
        <taxon>Clostridia</taxon>
        <taxon>Eubacteriales</taxon>
        <taxon>Thermincolaceae</taxon>
        <taxon>Thermincola</taxon>
    </lineage>
</organism>
<dbReference type="SUPFAM" id="SSF48019">
    <property type="entry name" value="post-AAA+ oligomerization domain-like"/>
    <property type="match status" value="1"/>
</dbReference>
<evidence type="ECO:0000256" key="9">
    <source>
        <dbReference type="ARBA" id="ARBA00022840"/>
    </source>
</evidence>
<dbReference type="InterPro" id="IPR050238">
    <property type="entry name" value="DNA_Rep/Repair_Clamp_Loader"/>
</dbReference>
<evidence type="ECO:0000256" key="7">
    <source>
        <dbReference type="ARBA" id="ARBA00022741"/>
    </source>
</evidence>
<sequence length="537" mass="60948">MSYMALYREWRPQIFQDIVGQQHITRTLQNAIKANRIAHAYLFCGPRGTGKTTTAKVFAKALNCKEGPNAEPCNQCNNCIRITDGVSMDVLEIDAASNRGIDEIRDLREKVKFSPTEGRYRIYIIDEVHMLTTEAFNALLKTLEEPPHHVIFILATTEPHKIPTTILSRCQRFDFRRIGTGEIVDRLRDVCESLQVQTDEETLTLLAKTAEGGLRDALSVLDQCIAFGGQRVTVEEVNTVLGTVDQELLFKMVDYFINKDSTSALFLIDDIVNQGKDLRQFSKDMTEHLRNLLLIQVSDHAGELIAVTESTLQMLEEQAQKVSRNMILRLIDIFSLTEREIRWSNQPRLNLELAVIEACKAEPKYSFEDLAAKVEELEAIIRQGYVTPAIAVNSKKQPEKQPVDQKNSVKLAPKNDVPGNSLTLEALKNSWPEIMEKLKKAKRTAHAFLIEGNPVGLSGRRLIIAFPEDYAFHKENIEKPENREIIEKVIKDITGEEIRVKCKFLSETMSEENEEEENSLVETAIQLFGENVIEFSD</sequence>
<dbReference type="GO" id="GO:0003887">
    <property type="term" value="F:DNA-directed DNA polymerase activity"/>
    <property type="evidence" value="ECO:0007669"/>
    <property type="project" value="UniProtKB-KW"/>
</dbReference>
<dbReference type="PRINTS" id="PR00300">
    <property type="entry name" value="CLPPROTEASEA"/>
</dbReference>
<evidence type="ECO:0000256" key="10">
    <source>
        <dbReference type="ARBA" id="ARBA00022932"/>
    </source>
</evidence>
<dbReference type="GO" id="GO:0046872">
    <property type="term" value="F:metal ion binding"/>
    <property type="evidence" value="ECO:0007669"/>
    <property type="project" value="UniProtKB-KW"/>
</dbReference>
<evidence type="ECO:0000313" key="14">
    <source>
        <dbReference type="EMBL" id="KNZ68791.1"/>
    </source>
</evidence>
<keyword evidence="8" id="KW-0862">Zinc</keyword>
<dbReference type="PATRIC" id="fig|281456.6.peg.2786"/>
<dbReference type="Gene3D" id="1.10.8.60">
    <property type="match status" value="1"/>
</dbReference>
<dbReference type="PANTHER" id="PTHR11669">
    <property type="entry name" value="REPLICATION FACTOR C / DNA POLYMERASE III GAMMA-TAU SUBUNIT"/>
    <property type="match status" value="1"/>
</dbReference>
<evidence type="ECO:0000256" key="6">
    <source>
        <dbReference type="ARBA" id="ARBA00022723"/>
    </source>
</evidence>
<dbReference type="NCBIfam" id="NF004046">
    <property type="entry name" value="PRK05563.1"/>
    <property type="match status" value="1"/>
</dbReference>
<dbReference type="NCBIfam" id="TIGR02397">
    <property type="entry name" value="dnaX_nterm"/>
    <property type="match status" value="1"/>
</dbReference>
<evidence type="ECO:0000256" key="4">
    <source>
        <dbReference type="ARBA" id="ARBA00022695"/>
    </source>
</evidence>
<dbReference type="EMBL" id="LGTE01000022">
    <property type="protein sequence ID" value="KNZ68791.1"/>
    <property type="molecule type" value="Genomic_DNA"/>
</dbReference>
<dbReference type="RefSeq" id="WP_052218691.1">
    <property type="nucleotide sequence ID" value="NZ_LGTE01000022.1"/>
</dbReference>
<comment type="caution">
    <text evidence="14">The sequence shown here is derived from an EMBL/GenBank/DDBJ whole genome shotgun (WGS) entry which is preliminary data.</text>
</comment>
<dbReference type="CDD" id="cd18137">
    <property type="entry name" value="HLD_clamp_pol_III_gamma_tau"/>
    <property type="match status" value="1"/>
</dbReference>
<dbReference type="GO" id="GO:0006261">
    <property type="term" value="P:DNA-templated DNA replication"/>
    <property type="evidence" value="ECO:0007669"/>
    <property type="project" value="TreeGrafter"/>
</dbReference>
<dbReference type="InterPro" id="IPR003593">
    <property type="entry name" value="AAA+_ATPase"/>
</dbReference>
<dbReference type="GO" id="GO:0005524">
    <property type="term" value="F:ATP binding"/>
    <property type="evidence" value="ECO:0007669"/>
    <property type="project" value="UniProtKB-KW"/>
</dbReference>